<dbReference type="Pfam" id="PF00126">
    <property type="entry name" value="HTH_1"/>
    <property type="match status" value="1"/>
</dbReference>
<dbReference type="OrthoDB" id="9072091at2"/>
<dbReference type="Proteomes" id="UP000008332">
    <property type="component" value="Chromosome"/>
</dbReference>
<dbReference type="Gene3D" id="3.40.190.290">
    <property type="match status" value="1"/>
</dbReference>
<dbReference type="InterPro" id="IPR005119">
    <property type="entry name" value="LysR_subst-bd"/>
</dbReference>
<gene>
    <name evidence="6" type="ordered locus">Rfer_3491</name>
</gene>
<protein>
    <submittedName>
        <fullName evidence="6">Transcriptional regulator, LysR family</fullName>
    </submittedName>
</protein>
<reference evidence="7" key="1">
    <citation type="submission" date="2006-02" db="EMBL/GenBank/DDBJ databases">
        <title>Complete sequence of chromosome of Rhodoferax ferrireducens DSM 15236.</title>
        <authorList>
            <person name="Copeland A."/>
            <person name="Lucas S."/>
            <person name="Lapidus A."/>
            <person name="Barry K."/>
            <person name="Detter J.C."/>
            <person name="Glavina del Rio T."/>
            <person name="Hammon N."/>
            <person name="Israni S."/>
            <person name="Pitluck S."/>
            <person name="Brettin T."/>
            <person name="Bruce D."/>
            <person name="Han C."/>
            <person name="Tapia R."/>
            <person name="Gilna P."/>
            <person name="Kiss H."/>
            <person name="Schmutz J."/>
            <person name="Larimer F."/>
            <person name="Land M."/>
            <person name="Kyrpides N."/>
            <person name="Ivanova N."/>
            <person name="Richardson P."/>
        </authorList>
    </citation>
    <scope>NUCLEOTIDE SEQUENCE [LARGE SCALE GENOMIC DNA]</scope>
    <source>
        <strain evidence="7">ATCC BAA-621 / DSM 15236 / T118</strain>
    </source>
</reference>
<dbReference type="SUPFAM" id="SSF46785">
    <property type="entry name" value="Winged helix' DNA-binding domain"/>
    <property type="match status" value="1"/>
</dbReference>
<evidence type="ECO:0000313" key="7">
    <source>
        <dbReference type="Proteomes" id="UP000008332"/>
    </source>
</evidence>
<dbReference type="PANTHER" id="PTHR30537:SF3">
    <property type="entry name" value="TRANSCRIPTIONAL REGULATORY PROTEIN"/>
    <property type="match status" value="1"/>
</dbReference>
<evidence type="ECO:0000256" key="3">
    <source>
        <dbReference type="ARBA" id="ARBA00023125"/>
    </source>
</evidence>
<sequence>MNCEDKAHAPQLHKYSYLKCKYAYLRMTTSARPSFDWSLVRSFLAVLDHGSLLGAAKVLHTSQPTLGRHIAELESQLGVVLFERTGRGLVPTATALKLADAARGMADGADRLARTLAGAQAKNTGTVRITASTPVAVQILPPILSQMRQALPDIQVELVASNTVSNLLRREADIAVRMVRPEQGTLVAKKIGDVKLGAFANRAYLARRSPIRQPMDLLGHTLIGSDTDTAILNGFRAMGFPASKDLFAFRTDDFIVQWQAVRAGLGIGFLASYMARTDADVVQVLPDVLRIPPLPMWLAVHREIRTSKLIRSVYDFLAGALPDAI</sequence>
<comment type="similarity">
    <text evidence="1">Belongs to the LysR transcriptional regulatory family.</text>
</comment>
<feature type="domain" description="HTH lysR-type" evidence="5">
    <location>
        <begin position="35"/>
        <end position="92"/>
    </location>
</feature>
<keyword evidence="3" id="KW-0238">DNA-binding</keyword>
<dbReference type="KEGG" id="rfr:Rfer_3491"/>
<accession>Q21SQ6</accession>
<dbReference type="PANTHER" id="PTHR30537">
    <property type="entry name" value="HTH-TYPE TRANSCRIPTIONAL REGULATOR"/>
    <property type="match status" value="1"/>
</dbReference>
<dbReference type="AlphaFoldDB" id="Q21SQ6"/>
<evidence type="ECO:0000259" key="5">
    <source>
        <dbReference type="PROSITE" id="PS50931"/>
    </source>
</evidence>
<evidence type="ECO:0000256" key="1">
    <source>
        <dbReference type="ARBA" id="ARBA00009437"/>
    </source>
</evidence>
<keyword evidence="4" id="KW-0804">Transcription</keyword>
<dbReference type="GO" id="GO:0006351">
    <property type="term" value="P:DNA-templated transcription"/>
    <property type="evidence" value="ECO:0007669"/>
    <property type="project" value="TreeGrafter"/>
</dbReference>
<dbReference type="STRING" id="338969.Rfer_3491"/>
<dbReference type="EMBL" id="CP000267">
    <property type="protein sequence ID" value="ABD71197.1"/>
    <property type="molecule type" value="Genomic_DNA"/>
</dbReference>
<dbReference type="HOGENOM" id="CLU_039613_2_0_4"/>
<dbReference type="SUPFAM" id="SSF53850">
    <property type="entry name" value="Periplasmic binding protein-like II"/>
    <property type="match status" value="1"/>
</dbReference>
<dbReference type="InterPro" id="IPR036390">
    <property type="entry name" value="WH_DNA-bd_sf"/>
</dbReference>
<dbReference type="InterPro" id="IPR058163">
    <property type="entry name" value="LysR-type_TF_proteobact-type"/>
</dbReference>
<keyword evidence="2" id="KW-0805">Transcription regulation</keyword>
<dbReference type="PROSITE" id="PS50931">
    <property type="entry name" value="HTH_LYSR"/>
    <property type="match status" value="1"/>
</dbReference>
<keyword evidence="7" id="KW-1185">Reference proteome</keyword>
<proteinExistence type="inferred from homology"/>
<dbReference type="Pfam" id="PF03466">
    <property type="entry name" value="LysR_substrate"/>
    <property type="match status" value="1"/>
</dbReference>
<dbReference type="Gene3D" id="1.10.10.10">
    <property type="entry name" value="Winged helix-like DNA-binding domain superfamily/Winged helix DNA-binding domain"/>
    <property type="match status" value="1"/>
</dbReference>
<organism evidence="6 7">
    <name type="scientific">Albidiferax ferrireducens (strain ATCC BAA-621 / DSM 15236 / T118)</name>
    <name type="common">Rhodoferax ferrireducens</name>
    <dbReference type="NCBI Taxonomy" id="338969"/>
    <lineage>
        <taxon>Bacteria</taxon>
        <taxon>Pseudomonadati</taxon>
        <taxon>Pseudomonadota</taxon>
        <taxon>Betaproteobacteria</taxon>
        <taxon>Burkholderiales</taxon>
        <taxon>Comamonadaceae</taxon>
        <taxon>Rhodoferax</taxon>
    </lineage>
</organism>
<dbReference type="eggNOG" id="COG0583">
    <property type="taxonomic scope" value="Bacteria"/>
</dbReference>
<dbReference type="InterPro" id="IPR000847">
    <property type="entry name" value="LysR_HTH_N"/>
</dbReference>
<dbReference type="InterPro" id="IPR036388">
    <property type="entry name" value="WH-like_DNA-bd_sf"/>
</dbReference>
<evidence type="ECO:0000256" key="4">
    <source>
        <dbReference type="ARBA" id="ARBA00023163"/>
    </source>
</evidence>
<evidence type="ECO:0000313" key="6">
    <source>
        <dbReference type="EMBL" id="ABD71197.1"/>
    </source>
</evidence>
<name>Q21SQ6_ALBFT</name>
<dbReference type="PRINTS" id="PR00039">
    <property type="entry name" value="HTHLYSR"/>
</dbReference>
<dbReference type="GO" id="GO:0003700">
    <property type="term" value="F:DNA-binding transcription factor activity"/>
    <property type="evidence" value="ECO:0007669"/>
    <property type="project" value="InterPro"/>
</dbReference>
<dbReference type="GO" id="GO:0043565">
    <property type="term" value="F:sequence-specific DNA binding"/>
    <property type="evidence" value="ECO:0007669"/>
    <property type="project" value="TreeGrafter"/>
</dbReference>
<evidence type="ECO:0000256" key="2">
    <source>
        <dbReference type="ARBA" id="ARBA00023015"/>
    </source>
</evidence>